<sequence>MSYRPIEDYGVIGDLRTVALVALDGSLDFLCLPDIDSPTVFGALLDDERGGSFRIGPAVEGARLKQLYLPDTNILLTRFLSEDGVGEVVDFMPVGSVRHTHAVVRRVKGVRGTFRFRLRCAPRFDYARLPHRIEQHPGEVFFVPEGGAERADAVALRLQSPVDLRVEGADVIAEFELGPDETMDFVLEAVPPGEHSPASGHRWAERAFRHTHAFWHEWLSSSSYRGRWQEEVSRSALAMKLLTSARHGSIAAAATFGLPELVGGERNWDYRYTWIRDASFTAAAFVQLGFHDEARAFVRWVEERYRESTEPGRLQIMYGIDGRHELTEEILPDLRGYEGSSPVRVGNGAYDQLQLDIYGEFLHVVDLYDEHVEAVSYGLWSHVSDSVNWVTENWRLADEGIWETRGGRQEFLYARLMCWVALDRGLRIAGRRSLPAPREHWAAVRDEIHAEIHKEFWDEGQGAFVQHRGDSTLDAASLLMPLMGFISPVDPRWLSTLRAIENSLVEDSLVYRYRSGDGASDGLSGTEGTFSMCSYWFIQCLTEAGEVDRAQLFFEKMHSYANHLGLYAEEMDGTGRNLGNFPQAFTHLGLVSAALCLNQALARRTGPAAGPPSLR</sequence>
<dbReference type="Gene3D" id="1.50.10.10">
    <property type="match status" value="1"/>
</dbReference>
<keyword evidence="3" id="KW-0378">Hydrolase</keyword>
<dbReference type="Proteomes" id="UP001500034">
    <property type="component" value="Unassembled WGS sequence"/>
</dbReference>
<protein>
    <submittedName>
        <fullName evidence="3">Glycoside hydrolase family 15 protein</fullName>
    </submittedName>
</protein>
<dbReference type="PANTHER" id="PTHR31616">
    <property type="entry name" value="TREHALASE"/>
    <property type="match status" value="1"/>
</dbReference>
<reference evidence="4" key="1">
    <citation type="journal article" date="2019" name="Int. J. Syst. Evol. Microbiol.">
        <title>The Global Catalogue of Microorganisms (GCM) 10K type strain sequencing project: providing services to taxonomists for standard genome sequencing and annotation.</title>
        <authorList>
            <consortium name="The Broad Institute Genomics Platform"/>
            <consortium name="The Broad Institute Genome Sequencing Center for Infectious Disease"/>
            <person name="Wu L."/>
            <person name="Ma J."/>
        </authorList>
    </citation>
    <scope>NUCLEOTIDE SEQUENCE [LARGE SCALE GENOMIC DNA]</scope>
    <source>
        <strain evidence="4">JCM 17027</strain>
    </source>
</reference>
<keyword evidence="4" id="KW-1185">Reference proteome</keyword>
<gene>
    <name evidence="3" type="ORF">GCM10022384_26200</name>
</gene>
<dbReference type="RefSeq" id="WP_345592112.1">
    <property type="nucleotide sequence ID" value="NZ_BAABCQ010000040.1"/>
</dbReference>
<dbReference type="InterPro" id="IPR008928">
    <property type="entry name" value="6-hairpin_glycosidase_sf"/>
</dbReference>
<dbReference type="SUPFAM" id="SSF48208">
    <property type="entry name" value="Six-hairpin glycosidases"/>
    <property type="match status" value="1"/>
</dbReference>
<dbReference type="InterPro" id="IPR012341">
    <property type="entry name" value="6hp_glycosidase-like_sf"/>
</dbReference>
<dbReference type="EMBL" id="BAABCQ010000040">
    <property type="protein sequence ID" value="GAA3974537.1"/>
    <property type="molecule type" value="Genomic_DNA"/>
</dbReference>
<name>A0ABP7Q202_9ACTN</name>
<dbReference type="InterPro" id="IPR011613">
    <property type="entry name" value="GH15-like"/>
</dbReference>
<dbReference type="Pfam" id="PF00723">
    <property type="entry name" value="Glyco_hydro_15"/>
    <property type="match status" value="1"/>
</dbReference>
<proteinExistence type="predicted"/>
<dbReference type="PANTHER" id="PTHR31616:SF0">
    <property type="entry name" value="GLUCAN 1,4-ALPHA-GLUCOSIDASE"/>
    <property type="match status" value="1"/>
</dbReference>
<organism evidence="3 4">
    <name type="scientific">Streptomyces marokkonensis</name>
    <dbReference type="NCBI Taxonomy" id="324855"/>
    <lineage>
        <taxon>Bacteria</taxon>
        <taxon>Bacillati</taxon>
        <taxon>Actinomycetota</taxon>
        <taxon>Actinomycetes</taxon>
        <taxon>Kitasatosporales</taxon>
        <taxon>Streptomycetaceae</taxon>
        <taxon>Streptomyces</taxon>
    </lineage>
</organism>
<feature type="domain" description="Trehalase-like N-terminal" evidence="2">
    <location>
        <begin position="4"/>
        <end position="140"/>
    </location>
</feature>
<evidence type="ECO:0000259" key="1">
    <source>
        <dbReference type="Pfam" id="PF00723"/>
    </source>
</evidence>
<dbReference type="InterPro" id="IPR045582">
    <property type="entry name" value="Trehalase-like_N"/>
</dbReference>
<evidence type="ECO:0000313" key="3">
    <source>
        <dbReference type="EMBL" id="GAA3974537.1"/>
    </source>
</evidence>
<accession>A0ABP7Q202</accession>
<dbReference type="Pfam" id="PF19291">
    <property type="entry name" value="TREH_N"/>
    <property type="match status" value="1"/>
</dbReference>
<evidence type="ECO:0000313" key="4">
    <source>
        <dbReference type="Proteomes" id="UP001500034"/>
    </source>
</evidence>
<dbReference type="GO" id="GO:0016787">
    <property type="term" value="F:hydrolase activity"/>
    <property type="evidence" value="ECO:0007669"/>
    <property type="project" value="UniProtKB-KW"/>
</dbReference>
<feature type="domain" description="GH15-like" evidence="1">
    <location>
        <begin position="230"/>
        <end position="594"/>
    </location>
</feature>
<evidence type="ECO:0000259" key="2">
    <source>
        <dbReference type="Pfam" id="PF19291"/>
    </source>
</evidence>
<comment type="caution">
    <text evidence="3">The sequence shown here is derived from an EMBL/GenBank/DDBJ whole genome shotgun (WGS) entry which is preliminary data.</text>
</comment>